<dbReference type="Gene3D" id="3.40.50.360">
    <property type="match status" value="1"/>
</dbReference>
<dbReference type="STRING" id="989403.SAMN05421798_102734"/>
<evidence type="ECO:0000313" key="5">
    <source>
        <dbReference type="Proteomes" id="UP000076577"/>
    </source>
</evidence>
<dbReference type="InterPro" id="IPR051545">
    <property type="entry name" value="NAD(P)H_dehydrogenase_qn"/>
</dbReference>
<comment type="caution">
    <text evidence="4">The sequence shown here is derived from an EMBL/GenBank/DDBJ whole genome shotgun (WGS) entry which is preliminary data.</text>
</comment>
<dbReference type="PANTHER" id="PTHR10204">
    <property type="entry name" value="NAD P H OXIDOREDUCTASE-RELATED"/>
    <property type="match status" value="1"/>
</dbReference>
<sequence>MHVLIVFCHPNPESFSKAVLNQVLQTLGDEHVSFDLIDLYRDGFQPVLSKDELDAYLNPSQNQQSVEPYVSALNSCDTLIFIYPTWWYGLPAMIKGWLDRVLVPGVAFTLTADGALKPNLQNVKKLAVFTSCGASRWLTFLMGAPGKRTVLRGVRLVCNPKVKTKYAAHYNMDSSSDTSRKQHLSVIERKTRQLCKA</sequence>
<gene>
    <name evidence="4" type="primary">ywrO</name>
    <name evidence="4" type="ORF">PsAD2_01973</name>
</gene>
<organism evidence="4 5">
    <name type="scientific">Pseudovibrio axinellae</name>
    <dbReference type="NCBI Taxonomy" id="989403"/>
    <lineage>
        <taxon>Bacteria</taxon>
        <taxon>Pseudomonadati</taxon>
        <taxon>Pseudomonadota</taxon>
        <taxon>Alphaproteobacteria</taxon>
        <taxon>Hyphomicrobiales</taxon>
        <taxon>Stappiaceae</taxon>
        <taxon>Pseudovibrio</taxon>
    </lineage>
</organism>
<reference evidence="4 5" key="1">
    <citation type="journal article" date="2016" name="Front. Microbiol.">
        <title>Comparative Genomic Analysis Reveals a Diverse Repertoire of Genes Involved in Prokaryote-Eukaryote Interactions within the Pseudovibrio Genus.</title>
        <authorList>
            <person name="Romano S."/>
            <person name="Fernandez-Guerra A."/>
            <person name="Reen F.J."/>
            <person name="Glockner F.O."/>
            <person name="Crowley S.P."/>
            <person name="O'Sullivan O."/>
            <person name="Cotter P.D."/>
            <person name="Adams C."/>
            <person name="Dobson A.D."/>
            <person name="O'Gara F."/>
        </authorList>
    </citation>
    <scope>NUCLEOTIDE SEQUENCE [LARGE SCALE GENOMIC DNA]</scope>
    <source>
        <strain evidence="4 5">Ad2</strain>
    </source>
</reference>
<dbReference type="InterPro" id="IPR029039">
    <property type="entry name" value="Flavoprotein-like_sf"/>
</dbReference>
<evidence type="ECO:0000259" key="3">
    <source>
        <dbReference type="Pfam" id="PF02525"/>
    </source>
</evidence>
<dbReference type="RefSeq" id="WP_068005362.1">
    <property type="nucleotide sequence ID" value="NZ_FOFM01000002.1"/>
</dbReference>
<dbReference type="EC" id="1.6.99.-" evidence="4"/>
<dbReference type="PATRIC" id="fig|989403.3.peg.2112"/>
<dbReference type="EMBL" id="LMCB01000015">
    <property type="protein sequence ID" value="KZL19222.1"/>
    <property type="molecule type" value="Genomic_DNA"/>
</dbReference>
<dbReference type="Pfam" id="PF02525">
    <property type="entry name" value="Flavodoxin_2"/>
    <property type="match status" value="1"/>
</dbReference>
<proteinExistence type="inferred from homology"/>
<keyword evidence="5" id="KW-1185">Reference proteome</keyword>
<evidence type="ECO:0000313" key="4">
    <source>
        <dbReference type="EMBL" id="KZL19222.1"/>
    </source>
</evidence>
<comment type="similarity">
    <text evidence="1">Belongs to the NAD(P)H dehydrogenase (quinone) family.</text>
</comment>
<dbReference type="GO" id="GO:0003955">
    <property type="term" value="F:NAD(P)H dehydrogenase (quinone) activity"/>
    <property type="evidence" value="ECO:0007669"/>
    <property type="project" value="TreeGrafter"/>
</dbReference>
<feature type="domain" description="Flavodoxin-like fold" evidence="3">
    <location>
        <begin position="1"/>
        <end position="136"/>
    </location>
</feature>
<keyword evidence="2 4" id="KW-0560">Oxidoreductase</keyword>
<evidence type="ECO:0000256" key="2">
    <source>
        <dbReference type="ARBA" id="ARBA00023002"/>
    </source>
</evidence>
<dbReference type="GO" id="GO:0005829">
    <property type="term" value="C:cytosol"/>
    <property type="evidence" value="ECO:0007669"/>
    <property type="project" value="TreeGrafter"/>
</dbReference>
<accession>A0A165YTI9</accession>
<dbReference type="InterPro" id="IPR003680">
    <property type="entry name" value="Flavodoxin_fold"/>
</dbReference>
<evidence type="ECO:0000256" key="1">
    <source>
        <dbReference type="ARBA" id="ARBA00006252"/>
    </source>
</evidence>
<protein>
    <submittedName>
        <fullName evidence="4">General stress protein 14</fullName>
        <ecNumber evidence="4">1.6.99.-</ecNumber>
    </submittedName>
</protein>
<name>A0A165YTI9_9HYPH</name>
<dbReference type="OrthoDB" id="9798454at2"/>
<dbReference type="Proteomes" id="UP000076577">
    <property type="component" value="Unassembled WGS sequence"/>
</dbReference>
<dbReference type="SUPFAM" id="SSF52218">
    <property type="entry name" value="Flavoproteins"/>
    <property type="match status" value="1"/>
</dbReference>
<dbReference type="PANTHER" id="PTHR10204:SF34">
    <property type="entry name" value="NAD(P)H DEHYDROGENASE [QUINONE] 1 ISOFORM 1"/>
    <property type="match status" value="1"/>
</dbReference>
<dbReference type="AlphaFoldDB" id="A0A165YTI9"/>